<sequence length="157" mass="17125">MDGTDINFVMPDRLFQPIRFGLFIFNDFSGKRQLTLSSVSRIIQEQRTICKDKVEAEIWNAGLKSLISTGQSRSRRTKSDFNDLHGGGDISQDNRTFGALEGTPLRVSTDSRDSSVSSSSSHVGSECNSMQRTSCADGFLISVSSSPSCSSQSSGPW</sequence>
<keyword evidence="3" id="KW-1185">Reference proteome</keyword>
<proteinExistence type="predicted"/>
<evidence type="ECO:0000256" key="1">
    <source>
        <dbReference type="SAM" id="MobiDB-lite"/>
    </source>
</evidence>
<organism evidence="2">
    <name type="scientific">Salvia splendens</name>
    <name type="common">Scarlet sage</name>
    <dbReference type="NCBI Taxonomy" id="180675"/>
    <lineage>
        <taxon>Eukaryota</taxon>
        <taxon>Viridiplantae</taxon>
        <taxon>Streptophyta</taxon>
        <taxon>Embryophyta</taxon>
        <taxon>Tracheophyta</taxon>
        <taxon>Spermatophyta</taxon>
        <taxon>Magnoliopsida</taxon>
        <taxon>eudicotyledons</taxon>
        <taxon>Gunneridae</taxon>
        <taxon>Pentapetalae</taxon>
        <taxon>asterids</taxon>
        <taxon>lamiids</taxon>
        <taxon>Lamiales</taxon>
        <taxon>Lamiaceae</taxon>
        <taxon>Nepetoideae</taxon>
        <taxon>Mentheae</taxon>
        <taxon>Salviinae</taxon>
        <taxon>Salvia</taxon>
        <taxon>Salvia subgen. Calosphace</taxon>
        <taxon>core Calosphace</taxon>
    </lineage>
</organism>
<dbReference type="EMBL" id="PNBA02000005">
    <property type="protein sequence ID" value="KAG6423336.1"/>
    <property type="molecule type" value="Genomic_DNA"/>
</dbReference>
<feature type="region of interest" description="Disordered" evidence="1">
    <location>
        <begin position="69"/>
        <end position="128"/>
    </location>
</feature>
<name>A0A8X8XZE9_SALSN</name>
<accession>A0A8X8XZE9</accession>
<reference evidence="2" key="2">
    <citation type="submission" date="2020-08" db="EMBL/GenBank/DDBJ databases">
        <title>Plant Genome Project.</title>
        <authorList>
            <person name="Zhang R.-G."/>
        </authorList>
    </citation>
    <scope>NUCLEOTIDE SEQUENCE</scope>
    <source>
        <strain evidence="2">Huo1</strain>
        <tissue evidence="2">Leaf</tissue>
    </source>
</reference>
<comment type="caution">
    <text evidence="2">The sequence shown here is derived from an EMBL/GenBank/DDBJ whole genome shotgun (WGS) entry which is preliminary data.</text>
</comment>
<evidence type="ECO:0000313" key="2">
    <source>
        <dbReference type="EMBL" id="KAG6423336.1"/>
    </source>
</evidence>
<reference evidence="2" key="1">
    <citation type="submission" date="2018-01" db="EMBL/GenBank/DDBJ databases">
        <authorList>
            <person name="Mao J.F."/>
        </authorList>
    </citation>
    <scope>NUCLEOTIDE SEQUENCE</scope>
    <source>
        <strain evidence="2">Huo1</strain>
        <tissue evidence="2">Leaf</tissue>
    </source>
</reference>
<evidence type="ECO:0000313" key="3">
    <source>
        <dbReference type="Proteomes" id="UP000298416"/>
    </source>
</evidence>
<dbReference type="Proteomes" id="UP000298416">
    <property type="component" value="Unassembled WGS sequence"/>
</dbReference>
<gene>
    <name evidence="2" type="ORF">SASPL_113730</name>
</gene>
<dbReference type="AlphaFoldDB" id="A0A8X8XZE9"/>
<protein>
    <submittedName>
        <fullName evidence="2">Uncharacterized protein</fullName>
    </submittedName>
</protein>